<dbReference type="OrthoDB" id="2245989at2759"/>
<proteinExistence type="predicted"/>
<dbReference type="Gene3D" id="1.20.5.170">
    <property type="match status" value="1"/>
</dbReference>
<dbReference type="AlphaFoldDB" id="A0A261XVQ8"/>
<organism evidence="2 3">
    <name type="scientific">Bifiguratus adelaidae</name>
    <dbReference type="NCBI Taxonomy" id="1938954"/>
    <lineage>
        <taxon>Eukaryota</taxon>
        <taxon>Fungi</taxon>
        <taxon>Fungi incertae sedis</taxon>
        <taxon>Mucoromycota</taxon>
        <taxon>Mucoromycotina</taxon>
        <taxon>Endogonomycetes</taxon>
        <taxon>Endogonales</taxon>
        <taxon>Endogonales incertae sedis</taxon>
        <taxon>Bifiguratus</taxon>
    </lineage>
</organism>
<dbReference type="EMBL" id="MVBO01000151">
    <property type="protein sequence ID" value="OZJ02449.1"/>
    <property type="molecule type" value="Genomic_DNA"/>
</dbReference>
<feature type="region of interest" description="Disordered" evidence="1">
    <location>
        <begin position="77"/>
        <end position="96"/>
    </location>
</feature>
<evidence type="ECO:0000313" key="3">
    <source>
        <dbReference type="Proteomes" id="UP000242875"/>
    </source>
</evidence>
<keyword evidence="3" id="KW-1185">Reference proteome</keyword>
<protein>
    <recommendedName>
        <fullName evidence="4">BZIP domain-containing protein</fullName>
    </recommendedName>
</protein>
<feature type="region of interest" description="Disordered" evidence="1">
    <location>
        <begin position="1"/>
        <end position="24"/>
    </location>
</feature>
<reference evidence="2 3" key="1">
    <citation type="journal article" date="2017" name="Mycologia">
        <title>Bifiguratus adelaidae, gen. et sp. nov., a new member of Mucoromycotina in endophytic and soil-dwelling habitats.</title>
        <authorList>
            <person name="Torres-Cruz T.J."/>
            <person name="Billingsley Tobias T.L."/>
            <person name="Almatruk M."/>
            <person name="Hesse C."/>
            <person name="Kuske C.R."/>
            <person name="Desiro A."/>
            <person name="Benucci G.M."/>
            <person name="Bonito G."/>
            <person name="Stajich J.E."/>
            <person name="Dunlap C."/>
            <person name="Arnold A.E."/>
            <person name="Porras-Alfaro A."/>
        </authorList>
    </citation>
    <scope>NUCLEOTIDE SEQUENCE [LARGE SCALE GENOMIC DNA]</scope>
    <source>
        <strain evidence="2 3">AZ0501</strain>
    </source>
</reference>
<evidence type="ECO:0000256" key="1">
    <source>
        <dbReference type="SAM" id="MobiDB-lite"/>
    </source>
</evidence>
<evidence type="ECO:0008006" key="4">
    <source>
        <dbReference type="Google" id="ProtNLM"/>
    </source>
</evidence>
<sequence>MKRPRVDQPVTPAQKAQREYRKRKQDYVKALEQKLEEYRKRDTELVTDLQRRLRMATEENERLKNILLRITASSKGFEPAAPVPQPTTAAGKERPIPAAPIAQTSCSIKHVEESTEEEICCSGLFDCDALAKGEVPAEN</sequence>
<accession>A0A261XVQ8</accession>
<comment type="caution">
    <text evidence="2">The sequence shown here is derived from an EMBL/GenBank/DDBJ whole genome shotgun (WGS) entry which is preliminary data.</text>
</comment>
<gene>
    <name evidence="2" type="ORF">BZG36_04391</name>
</gene>
<dbReference type="Proteomes" id="UP000242875">
    <property type="component" value="Unassembled WGS sequence"/>
</dbReference>
<name>A0A261XVQ8_9FUNG</name>
<dbReference type="CDD" id="cd14688">
    <property type="entry name" value="bZIP_YAP"/>
    <property type="match status" value="1"/>
</dbReference>
<evidence type="ECO:0000313" key="2">
    <source>
        <dbReference type="EMBL" id="OZJ02449.1"/>
    </source>
</evidence>